<feature type="modified residue" description="4-aspartylphosphate" evidence="4">
    <location>
        <position position="54"/>
    </location>
</feature>
<evidence type="ECO:0000313" key="7">
    <source>
        <dbReference type="Proteomes" id="UP000237749"/>
    </source>
</evidence>
<dbReference type="InterPro" id="IPR011006">
    <property type="entry name" value="CheY-like_superfamily"/>
</dbReference>
<dbReference type="PROSITE" id="PS50110">
    <property type="entry name" value="RESPONSE_REGULATORY"/>
    <property type="match status" value="1"/>
</dbReference>
<dbReference type="SMART" id="SM00448">
    <property type="entry name" value="REC"/>
    <property type="match status" value="1"/>
</dbReference>
<dbReference type="GO" id="GO:0000160">
    <property type="term" value="P:phosphorelay signal transduction system"/>
    <property type="evidence" value="ECO:0007669"/>
    <property type="project" value="InterPro"/>
</dbReference>
<dbReference type="Proteomes" id="UP000237749">
    <property type="component" value="Unassembled WGS sequence"/>
</dbReference>
<dbReference type="InterPro" id="IPR001789">
    <property type="entry name" value="Sig_transdc_resp-reg_receiver"/>
</dbReference>
<dbReference type="SUPFAM" id="SSF52172">
    <property type="entry name" value="CheY-like"/>
    <property type="match status" value="1"/>
</dbReference>
<accession>A0A2S6HMJ8</accession>
<protein>
    <recommendedName>
        <fullName evidence="1">Stage 0 sporulation protein A homolog</fullName>
    </recommendedName>
</protein>
<sequence>MKKTIMIVDDSILIRNEIGKLLEGTDYEVVCQCRSGEEALETYEKILPDIVTMDIILPGIDGLETSKQLLSKHPKAGIVIISSLVYDRTMQIVQELGPAIPFVFKPINQSFFIESLNKVSNDLDTTL</sequence>
<gene>
    <name evidence="6" type="ORF">BXY41_1132</name>
</gene>
<dbReference type="PANTHER" id="PTHR44591">
    <property type="entry name" value="STRESS RESPONSE REGULATOR PROTEIN 1"/>
    <property type="match status" value="1"/>
</dbReference>
<keyword evidence="2 4" id="KW-0597">Phosphoprotein</keyword>
<comment type="caution">
    <text evidence="6">The sequence shown here is derived from an EMBL/GenBank/DDBJ whole genome shotgun (WGS) entry which is preliminary data.</text>
</comment>
<evidence type="ECO:0000256" key="2">
    <source>
        <dbReference type="ARBA" id="ARBA00022553"/>
    </source>
</evidence>
<proteinExistence type="predicted"/>
<keyword evidence="7" id="KW-1185">Reference proteome</keyword>
<feature type="domain" description="Response regulatory" evidence="5">
    <location>
        <begin position="4"/>
        <end position="120"/>
    </location>
</feature>
<dbReference type="Gene3D" id="3.40.50.2300">
    <property type="match status" value="1"/>
</dbReference>
<comment type="function">
    <text evidence="3">May play the central regulatory role in sporulation. It may be an element of the effector pathway responsible for the activation of sporulation genes in response to nutritional stress. Spo0A may act in concert with spo0H (a sigma factor) to control the expression of some genes that are critical to the sporulation process.</text>
</comment>
<evidence type="ECO:0000313" key="6">
    <source>
        <dbReference type="EMBL" id="PPK78672.1"/>
    </source>
</evidence>
<evidence type="ECO:0000256" key="1">
    <source>
        <dbReference type="ARBA" id="ARBA00018672"/>
    </source>
</evidence>
<dbReference type="OrthoDB" id="9797341at2"/>
<evidence type="ECO:0000256" key="3">
    <source>
        <dbReference type="ARBA" id="ARBA00024867"/>
    </source>
</evidence>
<organism evidence="6 7">
    <name type="scientific">Lacrimispora xylanisolvens</name>
    <dbReference type="NCBI Taxonomy" id="384636"/>
    <lineage>
        <taxon>Bacteria</taxon>
        <taxon>Bacillati</taxon>
        <taxon>Bacillota</taxon>
        <taxon>Clostridia</taxon>
        <taxon>Lachnospirales</taxon>
        <taxon>Lachnospiraceae</taxon>
        <taxon>Lacrimispora</taxon>
    </lineage>
</organism>
<dbReference type="EMBL" id="PTJA01000013">
    <property type="protein sequence ID" value="PPK78672.1"/>
    <property type="molecule type" value="Genomic_DNA"/>
</dbReference>
<name>A0A2S6HMJ8_9FIRM</name>
<dbReference type="InterPro" id="IPR050595">
    <property type="entry name" value="Bact_response_regulator"/>
</dbReference>
<evidence type="ECO:0000256" key="4">
    <source>
        <dbReference type="PROSITE-ProRule" id="PRU00169"/>
    </source>
</evidence>
<dbReference type="PANTHER" id="PTHR44591:SF3">
    <property type="entry name" value="RESPONSE REGULATORY DOMAIN-CONTAINING PROTEIN"/>
    <property type="match status" value="1"/>
</dbReference>
<dbReference type="Pfam" id="PF00072">
    <property type="entry name" value="Response_reg"/>
    <property type="match status" value="1"/>
</dbReference>
<reference evidence="6 7" key="1">
    <citation type="submission" date="2018-02" db="EMBL/GenBank/DDBJ databases">
        <title>Genomic Encyclopedia of Archaeal and Bacterial Type Strains, Phase II (KMG-II): from individual species to whole genera.</title>
        <authorList>
            <person name="Goeker M."/>
        </authorList>
    </citation>
    <scope>NUCLEOTIDE SEQUENCE [LARGE SCALE GENOMIC DNA]</scope>
    <source>
        <strain evidence="6 7">DSM 3808</strain>
    </source>
</reference>
<dbReference type="AlphaFoldDB" id="A0A2S6HMJ8"/>
<dbReference type="RefSeq" id="WP_104438755.1">
    <property type="nucleotide sequence ID" value="NZ_PTJA01000013.1"/>
</dbReference>
<evidence type="ECO:0000259" key="5">
    <source>
        <dbReference type="PROSITE" id="PS50110"/>
    </source>
</evidence>